<dbReference type="CDD" id="cd00167">
    <property type="entry name" value="SANT"/>
    <property type="match status" value="2"/>
</dbReference>
<proteinExistence type="predicted"/>
<evidence type="ECO:0000256" key="5">
    <source>
        <dbReference type="ARBA" id="ARBA00023163"/>
    </source>
</evidence>
<keyword evidence="4" id="KW-0238">DNA-binding</keyword>
<reference evidence="10 11" key="1">
    <citation type="submission" date="2024-08" db="EMBL/GenBank/DDBJ databases">
        <title>Insights into the chromosomal genome structure of Flemingia macrophylla.</title>
        <authorList>
            <person name="Ding Y."/>
            <person name="Zhao Y."/>
            <person name="Bi W."/>
            <person name="Wu M."/>
            <person name="Zhao G."/>
            <person name="Gong Y."/>
            <person name="Li W."/>
            <person name="Zhang P."/>
        </authorList>
    </citation>
    <scope>NUCLEOTIDE SEQUENCE [LARGE SCALE GENOMIC DNA]</scope>
    <source>
        <strain evidence="10">DYQJB</strain>
        <tissue evidence="10">Leaf</tissue>
    </source>
</reference>
<feature type="region of interest" description="Disordered" evidence="7">
    <location>
        <begin position="278"/>
        <end position="300"/>
    </location>
</feature>
<keyword evidence="11" id="KW-1185">Reference proteome</keyword>
<evidence type="ECO:0000313" key="10">
    <source>
        <dbReference type="EMBL" id="KAL2331761.1"/>
    </source>
</evidence>
<comment type="caution">
    <text evidence="10">The sequence shown here is derived from an EMBL/GenBank/DDBJ whole genome shotgun (WGS) entry which is preliminary data.</text>
</comment>
<feature type="domain" description="Myb-like" evidence="8">
    <location>
        <begin position="10"/>
        <end position="62"/>
    </location>
</feature>
<dbReference type="FunFam" id="1.10.10.60:FF:000121">
    <property type="entry name" value="Myb transcription factor"/>
    <property type="match status" value="1"/>
</dbReference>
<evidence type="ECO:0000259" key="8">
    <source>
        <dbReference type="PROSITE" id="PS50090"/>
    </source>
</evidence>
<dbReference type="GO" id="GO:0005634">
    <property type="term" value="C:nucleus"/>
    <property type="evidence" value="ECO:0007669"/>
    <property type="project" value="UniProtKB-SubCell"/>
</dbReference>
<feature type="domain" description="HTH myb-type" evidence="9">
    <location>
        <begin position="63"/>
        <end position="117"/>
    </location>
</feature>
<dbReference type="Gene3D" id="1.10.10.60">
    <property type="entry name" value="Homeodomain-like"/>
    <property type="match status" value="2"/>
</dbReference>
<dbReference type="InterPro" id="IPR009057">
    <property type="entry name" value="Homeodomain-like_sf"/>
</dbReference>
<organism evidence="10 11">
    <name type="scientific">Flemingia macrophylla</name>
    <dbReference type="NCBI Taxonomy" id="520843"/>
    <lineage>
        <taxon>Eukaryota</taxon>
        <taxon>Viridiplantae</taxon>
        <taxon>Streptophyta</taxon>
        <taxon>Embryophyta</taxon>
        <taxon>Tracheophyta</taxon>
        <taxon>Spermatophyta</taxon>
        <taxon>Magnoliopsida</taxon>
        <taxon>eudicotyledons</taxon>
        <taxon>Gunneridae</taxon>
        <taxon>Pentapetalae</taxon>
        <taxon>rosids</taxon>
        <taxon>fabids</taxon>
        <taxon>Fabales</taxon>
        <taxon>Fabaceae</taxon>
        <taxon>Papilionoideae</taxon>
        <taxon>50 kb inversion clade</taxon>
        <taxon>NPAAA clade</taxon>
        <taxon>indigoferoid/millettioid clade</taxon>
        <taxon>Phaseoleae</taxon>
        <taxon>Flemingia</taxon>
    </lineage>
</organism>
<keyword evidence="3" id="KW-0805">Transcription regulation</keyword>
<evidence type="ECO:0000259" key="9">
    <source>
        <dbReference type="PROSITE" id="PS51294"/>
    </source>
</evidence>
<dbReference type="Proteomes" id="UP001603857">
    <property type="component" value="Unassembled WGS sequence"/>
</dbReference>
<protein>
    <submittedName>
        <fullName evidence="10">Uncharacterized protein</fullName>
    </submittedName>
</protein>
<accession>A0ABD1M7K1</accession>
<feature type="domain" description="HTH myb-type" evidence="9">
    <location>
        <begin position="10"/>
        <end position="62"/>
    </location>
</feature>
<dbReference type="InterPro" id="IPR001005">
    <property type="entry name" value="SANT/Myb"/>
</dbReference>
<evidence type="ECO:0000256" key="2">
    <source>
        <dbReference type="ARBA" id="ARBA00022737"/>
    </source>
</evidence>
<evidence type="ECO:0000256" key="4">
    <source>
        <dbReference type="ARBA" id="ARBA00023125"/>
    </source>
</evidence>
<name>A0ABD1M7K1_9FABA</name>
<feature type="domain" description="Myb-like" evidence="8">
    <location>
        <begin position="63"/>
        <end position="113"/>
    </location>
</feature>
<comment type="subcellular location">
    <subcellularLocation>
        <location evidence="1">Nucleus</location>
    </subcellularLocation>
</comment>
<evidence type="ECO:0000256" key="6">
    <source>
        <dbReference type="ARBA" id="ARBA00023242"/>
    </source>
</evidence>
<dbReference type="Pfam" id="PF00249">
    <property type="entry name" value="Myb_DNA-binding"/>
    <property type="match status" value="2"/>
</dbReference>
<evidence type="ECO:0000256" key="7">
    <source>
        <dbReference type="SAM" id="MobiDB-lite"/>
    </source>
</evidence>
<dbReference type="InterPro" id="IPR044730">
    <property type="entry name" value="RNase_H-like_dom_plant"/>
</dbReference>
<sequence>MGRAPCCDKNNGLKKGPWTPEEDLLLTNYIQTNGPGNWRTLPKNAGLQRCGKSCRLRWTNYLRPDIKRGRFSFEEEETIIQLHSVLGNKWSAIAARLPGRTDNEIKNYWNTHIRKRLLRMGIDPVTHAPRLDLLDMSSILIRSAIGNVNPSFLNLQGLLGAQALMNVNPEFLKLAATATLLSLKNENLPNLVSQQLNSGNCHVQSEVAPSHFHTPTLTNDVNVNGLSSSPENPSIPSNYLGENNYLIDQQNQLDNLLHDQELVHYLNNANQNTGYESVLSTPLSTPTPLNSSSTYVNSSTEEERDTYCSDVFKLEIPESLDISDFFVVEDQDHLFSRFSFSQTLWRYFDSVVSHTNDALVLNVVSRSWSHLPESRVILNSDGIWCPRRGRMGAGGVLWDSTGRWISGYSCFATTDDPLRFKMMDLEEGLKLAWELGFRQGTGSCKTLSASKEHDNCQTKAESDIGRCGRVKGDRRSNQS</sequence>
<keyword evidence="2" id="KW-0677">Repeat</keyword>
<dbReference type="SUPFAM" id="SSF46689">
    <property type="entry name" value="Homeodomain-like"/>
    <property type="match status" value="1"/>
</dbReference>
<feature type="compositionally biased region" description="Low complexity" evidence="7">
    <location>
        <begin position="278"/>
        <end position="294"/>
    </location>
</feature>
<dbReference type="PANTHER" id="PTHR47994:SF5">
    <property type="entry name" value="F14D16.11-RELATED"/>
    <property type="match status" value="1"/>
</dbReference>
<dbReference type="PROSITE" id="PS50090">
    <property type="entry name" value="MYB_LIKE"/>
    <property type="match status" value="2"/>
</dbReference>
<evidence type="ECO:0000256" key="3">
    <source>
        <dbReference type="ARBA" id="ARBA00023015"/>
    </source>
</evidence>
<dbReference type="SMART" id="SM00717">
    <property type="entry name" value="SANT"/>
    <property type="match status" value="2"/>
</dbReference>
<dbReference type="GO" id="GO:0003677">
    <property type="term" value="F:DNA binding"/>
    <property type="evidence" value="ECO:0007669"/>
    <property type="project" value="UniProtKB-KW"/>
</dbReference>
<dbReference type="InterPro" id="IPR017930">
    <property type="entry name" value="Myb_dom"/>
</dbReference>
<evidence type="ECO:0000313" key="11">
    <source>
        <dbReference type="Proteomes" id="UP001603857"/>
    </source>
</evidence>
<gene>
    <name evidence="10" type="ORF">Fmac_019342</name>
</gene>
<dbReference type="EMBL" id="JBGMDY010000006">
    <property type="protein sequence ID" value="KAL2331761.1"/>
    <property type="molecule type" value="Genomic_DNA"/>
</dbReference>
<keyword evidence="6" id="KW-0539">Nucleus</keyword>
<dbReference type="AlphaFoldDB" id="A0ABD1M7K1"/>
<dbReference type="PANTHER" id="PTHR47994">
    <property type="entry name" value="F14D16.11-RELATED"/>
    <property type="match status" value="1"/>
</dbReference>
<dbReference type="InterPro" id="IPR015495">
    <property type="entry name" value="Myb_TF_plants"/>
</dbReference>
<keyword evidence="5" id="KW-0804">Transcription</keyword>
<dbReference type="CDD" id="cd06222">
    <property type="entry name" value="RNase_H_like"/>
    <property type="match status" value="1"/>
</dbReference>
<evidence type="ECO:0000256" key="1">
    <source>
        <dbReference type="ARBA" id="ARBA00004123"/>
    </source>
</evidence>
<dbReference type="PROSITE" id="PS51294">
    <property type="entry name" value="HTH_MYB"/>
    <property type="match status" value="2"/>
</dbReference>
<dbReference type="FunFam" id="1.10.10.60:FF:000349">
    <property type="entry name" value="Transcription factor MYB39"/>
    <property type="match status" value="1"/>
</dbReference>